<dbReference type="Proteomes" id="UP001196338">
    <property type="component" value="Unassembled WGS sequence"/>
</dbReference>
<dbReference type="GO" id="GO:0016020">
    <property type="term" value="C:membrane"/>
    <property type="evidence" value="ECO:0007669"/>
    <property type="project" value="InterPro"/>
</dbReference>
<dbReference type="AlphaFoldDB" id="A0AAW4KKV6"/>
<dbReference type="GO" id="GO:0022857">
    <property type="term" value="F:transmembrane transporter activity"/>
    <property type="evidence" value="ECO:0007669"/>
    <property type="project" value="InterPro"/>
</dbReference>
<dbReference type="EMBL" id="JAHBND010000169">
    <property type="protein sequence ID" value="MBS7672908.1"/>
    <property type="molecule type" value="Genomic_DNA"/>
</dbReference>
<proteinExistence type="predicted"/>
<dbReference type="SUPFAM" id="SSF82693">
    <property type="entry name" value="Multidrug efflux transporter AcrB pore domain, PN1, PN2, PC1 and PC2 subdomains"/>
    <property type="match status" value="1"/>
</dbReference>
<evidence type="ECO:0000313" key="2">
    <source>
        <dbReference type="Proteomes" id="UP001196338"/>
    </source>
</evidence>
<dbReference type="Pfam" id="PF00873">
    <property type="entry name" value="ACR_tran"/>
    <property type="match status" value="1"/>
</dbReference>
<dbReference type="Gene3D" id="3.30.70.1430">
    <property type="entry name" value="Multidrug efflux transporter AcrB pore domain"/>
    <property type="match status" value="1"/>
</dbReference>
<sequence>FRQAVLKDPAVLSVAGFIGGNNGTNNAVMLVRLKPISERKISAQAVIERLRKEVPLVPGGRLFLMADQDLQFGGSRDQTSAQYSYI</sequence>
<protein>
    <submittedName>
        <fullName evidence="1">Efflux RND transporter permease subunit</fullName>
    </submittedName>
</protein>
<evidence type="ECO:0000313" key="1">
    <source>
        <dbReference type="EMBL" id="MBS7672908.1"/>
    </source>
</evidence>
<feature type="non-terminal residue" evidence="1">
    <location>
        <position position="1"/>
    </location>
</feature>
<organism evidence="1 2">
    <name type="scientific">Vibrio cholerae</name>
    <dbReference type="NCBI Taxonomy" id="666"/>
    <lineage>
        <taxon>Bacteria</taxon>
        <taxon>Pseudomonadati</taxon>
        <taxon>Pseudomonadota</taxon>
        <taxon>Gammaproteobacteria</taxon>
        <taxon>Vibrionales</taxon>
        <taxon>Vibrionaceae</taxon>
        <taxon>Vibrio</taxon>
    </lineage>
</organism>
<comment type="caution">
    <text evidence="1">The sequence shown here is derived from an EMBL/GenBank/DDBJ whole genome shotgun (WGS) entry which is preliminary data.</text>
</comment>
<reference evidence="1" key="2">
    <citation type="submission" date="2023-08" db="EMBL/GenBank/DDBJ databases">
        <title>Vibrio cholerae Outbreaks in Tanzania Exemplify Founder Flush: Simultaneous Increases in Population Size and Genetic Diversity.</title>
        <authorList>
            <person name="Debes A.K."/>
            <person name="Mohammed A."/>
            <person name="Maseke I."/>
            <person name="Almeida M."/>
            <person name="Li S."/>
            <person name="Matimba H."/>
            <person name="Joachim A."/>
            <person name="Mizinduko M."/>
            <person name="Nyanga S."/>
            <person name="Kelly M."/>
            <person name="Kachwamba Y."/>
            <person name="Schaffer A.M."/>
            <person name="Nyanga A.S."/>
            <person name="Mghamba J."/>
            <person name="Mosha F.S."/>
            <person name="Sack D.A."/>
            <person name="Stine O.C."/>
        </authorList>
    </citation>
    <scope>NUCLEOTIDE SEQUENCE</scope>
    <source>
        <strain evidence="1">TDS0091212</strain>
    </source>
</reference>
<accession>A0AAW4KKV6</accession>
<name>A0AAW4KKV6_VIBCL</name>
<reference evidence="1" key="1">
    <citation type="submission" date="2021-05" db="EMBL/GenBank/DDBJ databases">
        <authorList>
            <person name="Stine C."/>
        </authorList>
    </citation>
    <scope>NUCLEOTIDE SEQUENCE</scope>
    <source>
        <strain evidence="1">TDS0091212</strain>
    </source>
</reference>
<dbReference type="RefSeq" id="WP_213420806.1">
    <property type="nucleotide sequence ID" value="NZ_JAHBND010000169.1"/>
</dbReference>
<gene>
    <name evidence="1" type="ORF">KIN13_05585</name>
</gene>
<dbReference type="InterPro" id="IPR001036">
    <property type="entry name" value="Acrflvin-R"/>
</dbReference>
<feature type="non-terminal residue" evidence="1">
    <location>
        <position position="86"/>
    </location>
</feature>